<dbReference type="RefSeq" id="WP_311681246.1">
    <property type="nucleotide sequence ID" value="NZ_JAVRHM010000002.1"/>
</dbReference>
<proteinExistence type="predicted"/>
<evidence type="ECO:0000313" key="1">
    <source>
        <dbReference type="EMBL" id="MDT0688811.1"/>
    </source>
</evidence>
<organism evidence="1 2">
    <name type="scientific">Autumnicola patrickiae</name>
    <dbReference type="NCBI Taxonomy" id="3075591"/>
    <lineage>
        <taxon>Bacteria</taxon>
        <taxon>Pseudomonadati</taxon>
        <taxon>Bacteroidota</taxon>
        <taxon>Flavobacteriia</taxon>
        <taxon>Flavobacteriales</taxon>
        <taxon>Flavobacteriaceae</taxon>
        <taxon>Autumnicola</taxon>
    </lineage>
</organism>
<dbReference type="Proteomes" id="UP001261624">
    <property type="component" value="Unassembled WGS sequence"/>
</dbReference>
<dbReference type="EMBL" id="JAVRHM010000002">
    <property type="protein sequence ID" value="MDT0688811.1"/>
    <property type="molecule type" value="Genomic_DNA"/>
</dbReference>
<keyword evidence="2" id="KW-1185">Reference proteome</keyword>
<sequence>MMLKQVNYDTVDHTGRYLPFTGSLFISSQKNKPLLGVTSLWNKTHSSLAEPVKGIFLDKFLITKFQVQ</sequence>
<comment type="caution">
    <text evidence="1">The sequence shown here is derived from an EMBL/GenBank/DDBJ whole genome shotgun (WGS) entry which is preliminary data.</text>
</comment>
<protein>
    <submittedName>
        <fullName evidence="1">Uncharacterized protein</fullName>
    </submittedName>
</protein>
<reference evidence="1 2" key="1">
    <citation type="submission" date="2023-09" db="EMBL/GenBank/DDBJ databases">
        <authorList>
            <person name="Rey-Velasco X."/>
        </authorList>
    </citation>
    <scope>NUCLEOTIDE SEQUENCE [LARGE SCALE GENOMIC DNA]</scope>
    <source>
        <strain evidence="1 2">F188</strain>
    </source>
</reference>
<gene>
    <name evidence="1" type="ORF">RM549_03395</name>
</gene>
<name>A0ABU3DYL3_9FLAO</name>
<accession>A0ABU3DYL3</accession>
<evidence type="ECO:0000313" key="2">
    <source>
        <dbReference type="Proteomes" id="UP001261624"/>
    </source>
</evidence>